<name>A0A3B5BLU1_9TELE</name>
<dbReference type="InterPro" id="IPR020133">
    <property type="entry name" value="DEPP"/>
</dbReference>
<evidence type="ECO:0000256" key="1">
    <source>
        <dbReference type="SAM" id="MobiDB-lite"/>
    </source>
</evidence>
<feature type="compositionally biased region" description="Polar residues" evidence="1">
    <location>
        <begin position="154"/>
        <end position="166"/>
    </location>
</feature>
<dbReference type="Ensembl" id="ENSSPAT00000030009.1">
    <property type="protein sequence ID" value="ENSSPAP00000029537.1"/>
    <property type="gene ID" value="ENSSPAG00000022204.1"/>
</dbReference>
<feature type="region of interest" description="Disordered" evidence="1">
    <location>
        <begin position="194"/>
        <end position="217"/>
    </location>
</feature>
<sequence length="234" mass="26471">MKRRRLFLSQPLLPTITETLEDLPAHPSSSQSTQGSQSQEDYMISIQALARPVEAPGYGPVRLQRSPRIRQFSKAQMKLSVSASVPRGSPQDFSLKMSRERDCRGKDPVDWLFGLNYPAVYPSIHYLYTTKSSLGSRGSLSQTTQGEGRGHPGQVNSLSQGHTYRQTTKHTTRILESPINLNMFLDYGRNRENPERTHTAQREHANSTQKDPGDSILRREPATFWLAAPQQYMK</sequence>
<feature type="compositionally biased region" description="Polar residues" evidence="1">
    <location>
        <begin position="135"/>
        <end position="146"/>
    </location>
</feature>
<dbReference type="GeneTree" id="ENSGT00940000177371"/>
<feature type="region of interest" description="Disordered" evidence="1">
    <location>
        <begin position="135"/>
        <end position="171"/>
    </location>
</feature>
<accession>A0A3B5BLU1</accession>
<organism evidence="2">
    <name type="scientific">Stegastes partitus</name>
    <name type="common">bicolor damselfish</name>
    <dbReference type="NCBI Taxonomy" id="144197"/>
    <lineage>
        <taxon>Eukaryota</taxon>
        <taxon>Metazoa</taxon>
        <taxon>Chordata</taxon>
        <taxon>Craniata</taxon>
        <taxon>Vertebrata</taxon>
        <taxon>Euteleostomi</taxon>
        <taxon>Actinopterygii</taxon>
        <taxon>Neopterygii</taxon>
        <taxon>Teleostei</taxon>
        <taxon>Neoteleostei</taxon>
        <taxon>Acanthomorphata</taxon>
        <taxon>Ovalentaria</taxon>
        <taxon>Pomacentridae</taxon>
        <taxon>Stegastes</taxon>
    </lineage>
</organism>
<dbReference type="GO" id="GO:0010506">
    <property type="term" value="P:regulation of autophagy"/>
    <property type="evidence" value="ECO:0007669"/>
    <property type="project" value="TreeGrafter"/>
</dbReference>
<feature type="region of interest" description="Disordered" evidence="1">
    <location>
        <begin position="80"/>
        <end position="99"/>
    </location>
</feature>
<dbReference type="GO" id="GO:0005739">
    <property type="term" value="C:mitochondrion"/>
    <property type="evidence" value="ECO:0007669"/>
    <property type="project" value="TreeGrafter"/>
</dbReference>
<dbReference type="Pfam" id="PF15343">
    <property type="entry name" value="DEPP"/>
    <property type="match status" value="1"/>
</dbReference>
<dbReference type="PANTHER" id="PTHR15426">
    <property type="entry name" value="PROTEIN DEPP1"/>
    <property type="match status" value="1"/>
</dbReference>
<dbReference type="AlphaFoldDB" id="A0A3B5BLU1"/>
<evidence type="ECO:0000313" key="2">
    <source>
        <dbReference type="Ensembl" id="ENSSPAP00000029537.1"/>
    </source>
</evidence>
<reference evidence="2" key="1">
    <citation type="submission" date="2023-09" db="UniProtKB">
        <authorList>
            <consortium name="Ensembl"/>
        </authorList>
    </citation>
    <scope>IDENTIFICATION</scope>
</reference>
<proteinExistence type="predicted"/>
<dbReference type="PANTHER" id="PTHR15426:SF6">
    <property type="entry name" value="PROTEIN DEPP1"/>
    <property type="match status" value="1"/>
</dbReference>
<protein>
    <submittedName>
        <fullName evidence="2">Uncharacterized protein</fullName>
    </submittedName>
</protein>